<organism evidence="3 4">
    <name type="scientific">Paenibacillus spiritus</name>
    <dbReference type="NCBI Taxonomy" id="2496557"/>
    <lineage>
        <taxon>Bacteria</taxon>
        <taxon>Bacillati</taxon>
        <taxon>Bacillota</taxon>
        <taxon>Bacilli</taxon>
        <taxon>Bacillales</taxon>
        <taxon>Paenibacillaceae</taxon>
        <taxon>Paenibacillus</taxon>
    </lineage>
</organism>
<proteinExistence type="predicted"/>
<dbReference type="OrthoDB" id="6382410at2"/>
<reference evidence="3 4" key="1">
    <citation type="submission" date="2019-09" db="EMBL/GenBank/DDBJ databases">
        <title>Bacillus ochoae sp. nov., Paenibacillus whitsoniae sp. nov., Paenibacillus spiritus sp. nov. Isolated from the Mars Exploration Rover during spacecraft assembly.</title>
        <authorList>
            <person name="Seuylemezian A."/>
            <person name="Vaishampayan P."/>
        </authorList>
    </citation>
    <scope>NUCLEOTIDE SEQUENCE [LARGE SCALE GENOMIC DNA]</scope>
    <source>
        <strain evidence="3 4">MER_111</strain>
    </source>
</reference>
<dbReference type="PANTHER" id="PTHR43415:SF5">
    <property type="entry name" value="ACETYLTRANSFERASE"/>
    <property type="match status" value="1"/>
</dbReference>
<dbReference type="RefSeq" id="WP_150457369.1">
    <property type="nucleotide sequence ID" value="NZ_VYKK01000005.1"/>
</dbReference>
<evidence type="ECO:0000313" key="4">
    <source>
        <dbReference type="Proteomes" id="UP000367750"/>
    </source>
</evidence>
<dbReference type="GO" id="GO:0016747">
    <property type="term" value="F:acyltransferase activity, transferring groups other than amino-acyl groups"/>
    <property type="evidence" value="ECO:0007669"/>
    <property type="project" value="InterPro"/>
</dbReference>
<dbReference type="Proteomes" id="UP000367750">
    <property type="component" value="Unassembled WGS sequence"/>
</dbReference>
<comment type="caution">
    <text evidence="3">The sequence shown here is derived from an EMBL/GenBank/DDBJ whole genome shotgun (WGS) entry which is preliminary data.</text>
</comment>
<dbReference type="Pfam" id="PF00583">
    <property type="entry name" value="Acetyltransf_1"/>
    <property type="match status" value="2"/>
</dbReference>
<feature type="compositionally biased region" description="Basic and acidic residues" evidence="1">
    <location>
        <begin position="1"/>
        <end position="11"/>
    </location>
</feature>
<dbReference type="InterPro" id="IPR000182">
    <property type="entry name" value="GNAT_dom"/>
</dbReference>
<evidence type="ECO:0000313" key="3">
    <source>
        <dbReference type="EMBL" id="KAA9006539.1"/>
    </source>
</evidence>
<evidence type="ECO:0000256" key="1">
    <source>
        <dbReference type="SAM" id="MobiDB-lite"/>
    </source>
</evidence>
<keyword evidence="4" id="KW-1185">Reference proteome</keyword>
<feature type="domain" description="N-acetyltransferase" evidence="2">
    <location>
        <begin position="194"/>
        <end position="350"/>
    </location>
</feature>
<dbReference type="PANTHER" id="PTHR43415">
    <property type="entry name" value="SPERMIDINE N(1)-ACETYLTRANSFERASE"/>
    <property type="match status" value="1"/>
</dbReference>
<feature type="domain" description="N-acetyltransferase" evidence="2">
    <location>
        <begin position="18"/>
        <end position="180"/>
    </location>
</feature>
<feature type="region of interest" description="Disordered" evidence="1">
    <location>
        <begin position="1"/>
        <end position="20"/>
    </location>
</feature>
<keyword evidence="3" id="KW-0808">Transferase</keyword>
<dbReference type="Gene3D" id="3.40.630.30">
    <property type="match status" value="2"/>
</dbReference>
<dbReference type="AlphaFoldDB" id="A0A5J5GEB7"/>
<dbReference type="EMBL" id="VYKK01000005">
    <property type="protein sequence ID" value="KAA9006539.1"/>
    <property type="molecule type" value="Genomic_DNA"/>
</dbReference>
<dbReference type="PROSITE" id="PS51186">
    <property type="entry name" value="GNAT"/>
    <property type="match status" value="2"/>
</dbReference>
<accession>A0A5J5GEB7</accession>
<name>A0A5J5GEB7_9BACL</name>
<dbReference type="InterPro" id="IPR016181">
    <property type="entry name" value="Acyl_CoA_acyltransferase"/>
</dbReference>
<dbReference type="CDD" id="cd04301">
    <property type="entry name" value="NAT_SF"/>
    <property type="match status" value="1"/>
</dbReference>
<protein>
    <submittedName>
        <fullName evidence="3">GNAT family N-acetyltransferase</fullName>
    </submittedName>
</protein>
<evidence type="ECO:0000259" key="2">
    <source>
        <dbReference type="PROSITE" id="PS51186"/>
    </source>
</evidence>
<sequence length="363" mass="40733">MSRNDSEERAPGKNGPGIVIRQAGPERAREVLELLRGAAEWMRENGLTQWKPEQFTEAGVASYFAEREVYVAEDEGKAAGVFTLQFSDPEYWGRRNDPRYAYLHRLAVGQAYRGGGLGAAMLQYAADLARHRGCLGLRLDTVANNVKLNRYYQTRGFRLMGMNEISGGKKVNLYERLPEQAGANGIGVRFFAPDDFEAFTRWTEPPEFLKQWAGPCFQHPVTASALSAYLEGANHTVESDKLVFSVFLRQTGETVGHFRLAAIDRDNGSARIGTVVMDEACRGRGIGRRIIAEAQRIGFEVLELHRLSLGVFDFNRQARATYEAAGFRTEGCQREAALFGESYVDLIEMGILDREWKERSENN</sequence>
<dbReference type="SUPFAM" id="SSF55729">
    <property type="entry name" value="Acyl-CoA N-acyltransferases (Nat)"/>
    <property type="match status" value="2"/>
</dbReference>
<gene>
    <name evidence="3" type="ORF">F4V43_06245</name>
</gene>